<dbReference type="RefSeq" id="WP_056993241.1">
    <property type="nucleotide sequence ID" value="NZ_JQCE01000061.1"/>
</dbReference>
<evidence type="ECO:0000313" key="2">
    <source>
        <dbReference type="EMBL" id="KRO15744.1"/>
    </source>
</evidence>
<dbReference type="Proteomes" id="UP000050969">
    <property type="component" value="Unassembled WGS sequence"/>
</dbReference>
<keyword evidence="1" id="KW-0472">Membrane</keyword>
<dbReference type="AlphaFoldDB" id="A0A0R2MTX7"/>
<name>A0A0R2MTX7_9LACO</name>
<proteinExistence type="predicted"/>
<keyword evidence="1" id="KW-0812">Transmembrane</keyword>
<reference evidence="2 3" key="1">
    <citation type="journal article" date="2015" name="Genome Announc.">
        <title>Expanding the biotechnology potential of lactobacilli through comparative genomics of 213 strains and associated genera.</title>
        <authorList>
            <person name="Sun Z."/>
            <person name="Harris H.M."/>
            <person name="McCann A."/>
            <person name="Guo C."/>
            <person name="Argimon S."/>
            <person name="Zhang W."/>
            <person name="Yang X."/>
            <person name="Jeffery I.B."/>
            <person name="Cooney J.C."/>
            <person name="Kagawa T.F."/>
            <person name="Liu W."/>
            <person name="Song Y."/>
            <person name="Salvetti E."/>
            <person name="Wrobel A."/>
            <person name="Rasinkangas P."/>
            <person name="Parkhill J."/>
            <person name="Rea M.C."/>
            <person name="O'Sullivan O."/>
            <person name="Ritari J."/>
            <person name="Douillard F.P."/>
            <person name="Paul Ross R."/>
            <person name="Yang R."/>
            <person name="Briner A.E."/>
            <person name="Felis G.E."/>
            <person name="de Vos W.M."/>
            <person name="Barrangou R."/>
            <person name="Klaenhammer T.R."/>
            <person name="Caufield P.W."/>
            <person name="Cui Y."/>
            <person name="Zhang H."/>
            <person name="O'Toole P.W."/>
        </authorList>
    </citation>
    <scope>NUCLEOTIDE SEQUENCE [LARGE SCALE GENOMIC DNA]</scope>
    <source>
        <strain evidence="2 3">DSM 24301</strain>
    </source>
</reference>
<sequence>MKTNPLRALIDRTITEQPDDAQQVMQKALDALPKHRHTRVWRLVALAAALLLIGVPSLYWYQHATRPTVAPTVAMTPAIDWTQANFYRGPRSPVDIDMSSAIRMGPPINTFDDYINASQLTFLGTVTHLRSLVQSNMPYTLATVAVDQVLTGDPNKQGHTVDVMFMGGNITKKEMLAPVAMKPWTDQQEAQSDDVVTVESADADLPQIGKHYAIILRAPEKNTRPFNVPYAWPVMEGRGVFTLDADGVYRQKKLIMPFGGDSGVRVPDTERSEMTARMQALIKAKTQPIAALNQH</sequence>
<dbReference type="STRING" id="1293598.IV56_GL002166"/>
<accession>A0A0R2MTX7</accession>
<gene>
    <name evidence="2" type="ORF">IV56_GL002166</name>
</gene>
<dbReference type="EMBL" id="JQCE01000061">
    <property type="protein sequence ID" value="KRO15744.1"/>
    <property type="molecule type" value="Genomic_DNA"/>
</dbReference>
<evidence type="ECO:0000256" key="1">
    <source>
        <dbReference type="SAM" id="Phobius"/>
    </source>
</evidence>
<comment type="caution">
    <text evidence="2">The sequence shown here is derived from an EMBL/GenBank/DDBJ whole genome shotgun (WGS) entry which is preliminary data.</text>
</comment>
<evidence type="ECO:0000313" key="3">
    <source>
        <dbReference type="Proteomes" id="UP000050969"/>
    </source>
</evidence>
<keyword evidence="1" id="KW-1133">Transmembrane helix</keyword>
<organism evidence="2 3">
    <name type="scientific">Lacticaseibacillus saniviri JCM 17471 = DSM 24301</name>
    <dbReference type="NCBI Taxonomy" id="1293598"/>
    <lineage>
        <taxon>Bacteria</taxon>
        <taxon>Bacillati</taxon>
        <taxon>Bacillota</taxon>
        <taxon>Bacilli</taxon>
        <taxon>Lactobacillales</taxon>
        <taxon>Lactobacillaceae</taxon>
        <taxon>Lacticaseibacillus</taxon>
    </lineage>
</organism>
<feature type="transmembrane region" description="Helical" evidence="1">
    <location>
        <begin position="40"/>
        <end position="61"/>
    </location>
</feature>
<dbReference type="PATRIC" id="fig|1293598.4.peg.2267"/>
<protein>
    <submittedName>
        <fullName evidence="2">Uncharacterized protein</fullName>
    </submittedName>
</protein>
<keyword evidence="3" id="KW-1185">Reference proteome</keyword>